<proteinExistence type="predicted"/>
<name>A0A0M9WEH0_9EURO</name>
<dbReference type="Proteomes" id="UP000037696">
    <property type="component" value="Unassembled WGS sequence"/>
</dbReference>
<keyword evidence="2" id="KW-1185">Reference proteome</keyword>
<gene>
    <name evidence="1" type="ORF">ACN38_g7344</name>
</gene>
<organism evidence="1 2">
    <name type="scientific">Penicillium nordicum</name>
    <dbReference type="NCBI Taxonomy" id="229535"/>
    <lineage>
        <taxon>Eukaryota</taxon>
        <taxon>Fungi</taxon>
        <taxon>Dikarya</taxon>
        <taxon>Ascomycota</taxon>
        <taxon>Pezizomycotina</taxon>
        <taxon>Eurotiomycetes</taxon>
        <taxon>Eurotiomycetidae</taxon>
        <taxon>Eurotiales</taxon>
        <taxon>Aspergillaceae</taxon>
        <taxon>Penicillium</taxon>
    </lineage>
</organism>
<comment type="caution">
    <text evidence="1">The sequence shown here is derived from an EMBL/GenBank/DDBJ whole genome shotgun (WGS) entry which is preliminary data.</text>
</comment>
<dbReference type="EMBL" id="LHQQ01000122">
    <property type="protein sequence ID" value="KOS41783.1"/>
    <property type="molecule type" value="Genomic_DNA"/>
</dbReference>
<evidence type="ECO:0000313" key="2">
    <source>
        <dbReference type="Proteomes" id="UP000037696"/>
    </source>
</evidence>
<sequence length="77" mass="8861">MYNCSFFIVDLHCWWRIIGGSKMDYGKVGVPTMGSPARDFPVFAHSRIIQISSVHFRFLSLFFNQFIDNHSTTNPSS</sequence>
<protein>
    <submittedName>
        <fullName evidence="1">Uncharacterized protein</fullName>
    </submittedName>
</protein>
<evidence type="ECO:0000313" key="1">
    <source>
        <dbReference type="EMBL" id="KOS41783.1"/>
    </source>
</evidence>
<dbReference type="AlphaFoldDB" id="A0A0M9WEH0"/>
<reference evidence="1 2" key="1">
    <citation type="submission" date="2015-08" db="EMBL/GenBank/DDBJ databases">
        <title>Genome sequencing of Penicillium nordicum.</title>
        <authorList>
            <person name="Nguyen H.D."/>
            <person name="Seifert K.A."/>
        </authorList>
    </citation>
    <scope>NUCLEOTIDE SEQUENCE [LARGE SCALE GENOMIC DNA]</scope>
    <source>
        <strain evidence="1 2">DAOMC 185683</strain>
    </source>
</reference>
<accession>A0A0M9WEH0</accession>